<dbReference type="AlphaFoldDB" id="A0A2N1MCC1"/>
<dbReference type="EMBL" id="LLXL01003122">
    <property type="protein sequence ID" value="PKK59278.1"/>
    <property type="molecule type" value="Genomic_DNA"/>
</dbReference>
<comment type="caution">
    <text evidence="1">The sequence shown here is derived from an EMBL/GenBank/DDBJ whole genome shotgun (WGS) entry which is preliminary data.</text>
</comment>
<reference evidence="1 2" key="1">
    <citation type="submission" date="2016-04" db="EMBL/GenBank/DDBJ databases">
        <title>Genome analyses suggest a sexual origin of heterokaryosis in a supposedly ancient asexual fungus.</title>
        <authorList>
            <person name="Ropars J."/>
            <person name="Sedzielewska K."/>
            <person name="Noel J."/>
            <person name="Charron P."/>
            <person name="Farinelli L."/>
            <person name="Marton T."/>
            <person name="Kruger M."/>
            <person name="Pelin A."/>
            <person name="Brachmann A."/>
            <person name="Corradi N."/>
        </authorList>
    </citation>
    <scope>NUCLEOTIDE SEQUENCE [LARGE SCALE GENOMIC DNA]</scope>
    <source>
        <strain evidence="1 2">C2</strain>
    </source>
</reference>
<protein>
    <submittedName>
        <fullName evidence="1">Uncharacterized protein</fullName>
    </submittedName>
</protein>
<organism evidence="1 2">
    <name type="scientific">Rhizophagus irregularis</name>
    <dbReference type="NCBI Taxonomy" id="588596"/>
    <lineage>
        <taxon>Eukaryota</taxon>
        <taxon>Fungi</taxon>
        <taxon>Fungi incertae sedis</taxon>
        <taxon>Mucoromycota</taxon>
        <taxon>Glomeromycotina</taxon>
        <taxon>Glomeromycetes</taxon>
        <taxon>Glomerales</taxon>
        <taxon>Glomeraceae</taxon>
        <taxon>Rhizophagus</taxon>
    </lineage>
</organism>
<evidence type="ECO:0000313" key="2">
    <source>
        <dbReference type="Proteomes" id="UP000233469"/>
    </source>
</evidence>
<gene>
    <name evidence="1" type="ORF">RhiirC2_795048</name>
</gene>
<accession>A0A2N1MCC1</accession>
<proteinExistence type="predicted"/>
<dbReference type="VEuPathDB" id="FungiDB:RhiirA1_454920"/>
<dbReference type="Proteomes" id="UP000233469">
    <property type="component" value="Unassembled WGS sequence"/>
</dbReference>
<reference evidence="1 2" key="2">
    <citation type="submission" date="2017-10" db="EMBL/GenBank/DDBJ databases">
        <title>Extensive intraspecific genome diversity in a model arbuscular mycorrhizal fungus.</title>
        <authorList>
            <person name="Chen E.C.H."/>
            <person name="Morin E."/>
            <person name="Baudet D."/>
            <person name="Noel J."/>
            <person name="Ndikumana S."/>
            <person name="Charron P."/>
            <person name="St-Onge C."/>
            <person name="Giorgi J."/>
            <person name="Grigoriev I.V."/>
            <person name="Roux C."/>
            <person name="Martin F.M."/>
            <person name="Corradi N."/>
        </authorList>
    </citation>
    <scope>NUCLEOTIDE SEQUENCE [LARGE SCALE GENOMIC DNA]</scope>
    <source>
        <strain evidence="1 2">C2</strain>
    </source>
</reference>
<sequence>MNVVAAIHNNFINKFRKRIWNPRSYDKGLWEHTMNISSKLKQSSRPKGLPKSSYLPYSSLPPLTHVDSHDSGTDWLKNSMQYEFVEYNNNKELSLGENLCRFLLNVPYGKSCNIGTYQIICNKDSKTELIVDIQSFVSAIILEIQERFPNRPLLNSMKIFNYTNWPNNREELTKYGVKELNILAEFYEKKQIIKIDNICKE</sequence>
<dbReference type="VEuPathDB" id="FungiDB:FUN_013672"/>
<evidence type="ECO:0000313" key="1">
    <source>
        <dbReference type="EMBL" id="PKK59278.1"/>
    </source>
</evidence>
<name>A0A2N1MCC1_9GLOM</name>